<keyword evidence="3" id="KW-1185">Reference proteome</keyword>
<gene>
    <name evidence="2" type="ordered locus">MCRO_0572</name>
</gene>
<organism evidence="2 3">
    <name type="scientific">Mycoplasma crocodyli (strain ATCC 51981 / MP145)</name>
    <dbReference type="NCBI Taxonomy" id="512564"/>
    <lineage>
        <taxon>Bacteria</taxon>
        <taxon>Bacillati</taxon>
        <taxon>Mycoplasmatota</taxon>
        <taxon>Mollicutes</taxon>
        <taxon>Mycoplasmataceae</taxon>
        <taxon>Mycoplasma</taxon>
    </lineage>
</organism>
<reference evidence="2 3" key="3">
    <citation type="journal article" date="2011" name="J. Bacteriol.">
        <title>Genome sequences of Mycoplasma alligatoris A21JP2T and Mycoplasma crocodyli MP145T.</title>
        <authorList>
            <person name="Brown D.R."/>
            <person name="Farmerie W.G."/>
            <person name="May M."/>
            <person name="Benders G.A."/>
            <person name="Durkin A.S."/>
            <person name="Hlavinka K."/>
            <person name="Hostetler J."/>
            <person name="Jackson J."/>
            <person name="Johnson J."/>
            <person name="Miller R.H."/>
            <person name="Paralanov V."/>
            <person name="Radune D."/>
            <person name="Szczypinski B."/>
            <person name="Glass J.I."/>
        </authorList>
    </citation>
    <scope>NUCLEOTIDE SEQUENCE [LARGE SCALE GENOMIC DNA]</scope>
    <source>
        <strain evidence="3">ATCC 51981 / MP145</strain>
    </source>
</reference>
<reference key="2">
    <citation type="submission" date="2010-03" db="EMBL/GenBank/DDBJ databases">
        <authorList>
            <person name="Ma Z."/>
            <person name="Wang X."/>
            <person name="Liu H."/>
        </authorList>
    </citation>
    <scope>NUCLEOTIDE SEQUENCE</scope>
    <source>
        <strain>MP145</strain>
    </source>
</reference>
<evidence type="ECO:0000256" key="1">
    <source>
        <dbReference type="SAM" id="MobiDB-lite"/>
    </source>
</evidence>
<name>D5E5Z8_MYCCM</name>
<dbReference type="AlphaFoldDB" id="D5E5Z8"/>
<evidence type="ECO:0000313" key="3">
    <source>
        <dbReference type="Proteomes" id="UP000001845"/>
    </source>
</evidence>
<accession>D5E5Z8</accession>
<dbReference type="KEGG" id="mcd:MCRO_0572"/>
<dbReference type="EMBL" id="CP001991">
    <property type="protein sequence ID" value="ADE19588.1"/>
    <property type="molecule type" value="Genomic_DNA"/>
</dbReference>
<sequence length="119" mass="12745">MCSFLIRPVNHSTILLSQSSPPKWLSPDVERTSNVPFSNSRTETSNVPPPRSYTKTFIAFSVLSRPKANAAAVGSLMIRSTSNPAILPAIFVASRCALSKYAGTVITALVIVAPSFFCA</sequence>
<feature type="region of interest" description="Disordered" evidence="1">
    <location>
        <begin position="20"/>
        <end position="49"/>
    </location>
</feature>
<dbReference type="HOGENOM" id="CLU_2058770_0_0_14"/>
<protein>
    <submittedName>
        <fullName evidence="2">Uncharacterized protein</fullName>
    </submittedName>
</protein>
<reference evidence="3" key="1">
    <citation type="submission" date="2010-03" db="EMBL/GenBank/DDBJ databases">
        <title>The complete genome of Mycoplasma crocodyli MP145.</title>
        <authorList>
            <person name="Glass J.I."/>
            <person name="Durkin A.S."/>
            <person name="Hostetler J."/>
            <person name="Jackson J."/>
            <person name="Johnson J."/>
            <person name="May M.A."/>
            <person name="Paralanov V."/>
            <person name="Radune D."/>
            <person name="Szczypinski B."/>
            <person name="Brown D.R."/>
        </authorList>
    </citation>
    <scope>NUCLEOTIDE SEQUENCE [LARGE SCALE GENOMIC DNA]</scope>
    <source>
        <strain evidence="3">ATCC 51981 / MP145</strain>
    </source>
</reference>
<dbReference type="Proteomes" id="UP000001845">
    <property type="component" value="Chromosome"/>
</dbReference>
<feature type="compositionally biased region" description="Polar residues" evidence="1">
    <location>
        <begin position="32"/>
        <end position="46"/>
    </location>
</feature>
<evidence type="ECO:0000313" key="2">
    <source>
        <dbReference type="EMBL" id="ADE19588.1"/>
    </source>
</evidence>
<proteinExistence type="predicted"/>